<evidence type="ECO:0000313" key="2">
    <source>
        <dbReference type="EMBL" id="KAI6781120.1"/>
    </source>
</evidence>
<sequence length="192" mass="21828">MDLVRRINFHESELPLDGSSVSDRGASPGASFERQFLRLAENELEKGIRTQGAANPYNLANLRFFNSLLHQQTSRIKATMLCISNTNPSKWPKVDDDVTKGVRRAVEQDYLNLHEYADALYRRCREEIVVLINSIAIAESVNGITQAEQIEKLTFMAFIFALISFTSAVFSMNAPELQRVTSWPWFDGKLRL</sequence>
<dbReference type="EMBL" id="JAGIXG020000025">
    <property type="protein sequence ID" value="KAI6781120.1"/>
    <property type="molecule type" value="Genomic_DNA"/>
</dbReference>
<proteinExistence type="predicted"/>
<keyword evidence="3" id="KW-1185">Reference proteome</keyword>
<accession>A0A9P9Y0I9</accession>
<gene>
    <name evidence="2" type="ORF">J7T54_003288</name>
</gene>
<dbReference type="Gene3D" id="1.20.58.340">
    <property type="entry name" value="Magnesium transport protein CorA, transmembrane region"/>
    <property type="match status" value="1"/>
</dbReference>
<dbReference type="GeneID" id="75829790"/>
<evidence type="ECO:0000313" key="3">
    <source>
        <dbReference type="Proteomes" id="UP001055219"/>
    </source>
</evidence>
<dbReference type="OrthoDB" id="3231000at2759"/>
<dbReference type="AlphaFoldDB" id="A0A9P9Y0I9"/>
<feature type="transmembrane region" description="Helical" evidence="1">
    <location>
        <begin position="153"/>
        <end position="174"/>
    </location>
</feature>
<dbReference type="Proteomes" id="UP001055219">
    <property type="component" value="Unassembled WGS sequence"/>
</dbReference>
<protein>
    <submittedName>
        <fullName evidence="2">Uncharacterized protein</fullName>
    </submittedName>
</protein>
<reference evidence="2" key="1">
    <citation type="journal article" date="2021" name="J Fungi (Basel)">
        <title>Genomic and Metabolomic Analyses of the Marine Fungus Emericellopsis cladophorae: Insights into Saltwater Adaptability Mechanisms and Its Biosynthetic Potential.</title>
        <authorList>
            <person name="Goncalves M.F.M."/>
            <person name="Hilario S."/>
            <person name="Van de Peer Y."/>
            <person name="Esteves A.C."/>
            <person name="Alves A."/>
        </authorList>
    </citation>
    <scope>NUCLEOTIDE SEQUENCE</scope>
    <source>
        <strain evidence="2">MUM 19.33</strain>
    </source>
</reference>
<reference evidence="2" key="2">
    <citation type="submission" date="2022-07" db="EMBL/GenBank/DDBJ databases">
        <authorList>
            <person name="Goncalves M.F.M."/>
            <person name="Hilario S."/>
            <person name="Van De Peer Y."/>
            <person name="Esteves A.C."/>
            <person name="Alves A."/>
        </authorList>
    </citation>
    <scope>NUCLEOTIDE SEQUENCE</scope>
    <source>
        <strain evidence="2">MUM 19.33</strain>
    </source>
</reference>
<evidence type="ECO:0000256" key="1">
    <source>
        <dbReference type="SAM" id="Phobius"/>
    </source>
</evidence>
<dbReference type="RefSeq" id="XP_051361976.1">
    <property type="nucleotide sequence ID" value="XM_051506853.1"/>
</dbReference>
<name>A0A9P9Y0I9_9HYPO</name>
<comment type="caution">
    <text evidence="2">The sequence shown here is derived from an EMBL/GenBank/DDBJ whole genome shotgun (WGS) entry which is preliminary data.</text>
</comment>
<keyword evidence="1" id="KW-0812">Transmembrane</keyword>
<keyword evidence="1" id="KW-1133">Transmembrane helix</keyword>
<keyword evidence="1" id="KW-0472">Membrane</keyword>
<organism evidence="2 3">
    <name type="scientific">Emericellopsis cladophorae</name>
    <dbReference type="NCBI Taxonomy" id="2686198"/>
    <lineage>
        <taxon>Eukaryota</taxon>
        <taxon>Fungi</taxon>
        <taxon>Dikarya</taxon>
        <taxon>Ascomycota</taxon>
        <taxon>Pezizomycotina</taxon>
        <taxon>Sordariomycetes</taxon>
        <taxon>Hypocreomycetidae</taxon>
        <taxon>Hypocreales</taxon>
        <taxon>Bionectriaceae</taxon>
        <taxon>Emericellopsis</taxon>
    </lineage>
</organism>